<name>A0AAV7ECG8_ARIFI</name>
<dbReference type="EMBL" id="JAINDJ010000005">
    <property type="protein sequence ID" value="KAG9446419.1"/>
    <property type="molecule type" value="Genomic_DNA"/>
</dbReference>
<organism evidence="2 3">
    <name type="scientific">Aristolochia fimbriata</name>
    <name type="common">White veined hardy Dutchman's pipe vine</name>
    <dbReference type="NCBI Taxonomy" id="158543"/>
    <lineage>
        <taxon>Eukaryota</taxon>
        <taxon>Viridiplantae</taxon>
        <taxon>Streptophyta</taxon>
        <taxon>Embryophyta</taxon>
        <taxon>Tracheophyta</taxon>
        <taxon>Spermatophyta</taxon>
        <taxon>Magnoliopsida</taxon>
        <taxon>Magnoliidae</taxon>
        <taxon>Piperales</taxon>
        <taxon>Aristolochiaceae</taxon>
        <taxon>Aristolochia</taxon>
    </lineage>
</organism>
<reference evidence="2 3" key="1">
    <citation type="submission" date="2021-07" db="EMBL/GenBank/DDBJ databases">
        <title>The Aristolochia fimbriata genome: insights into angiosperm evolution, floral development and chemical biosynthesis.</title>
        <authorList>
            <person name="Jiao Y."/>
        </authorList>
    </citation>
    <scope>NUCLEOTIDE SEQUENCE [LARGE SCALE GENOMIC DNA]</scope>
    <source>
        <strain evidence="2">IBCAS-2021</strain>
        <tissue evidence="2">Leaf</tissue>
    </source>
</reference>
<keyword evidence="3" id="KW-1185">Reference proteome</keyword>
<protein>
    <submittedName>
        <fullName evidence="2">Uncharacterized protein</fullName>
    </submittedName>
</protein>
<gene>
    <name evidence="2" type="ORF">H6P81_012547</name>
</gene>
<feature type="region of interest" description="Disordered" evidence="1">
    <location>
        <begin position="67"/>
        <end position="86"/>
    </location>
</feature>
<comment type="caution">
    <text evidence="2">The sequence shown here is derived from an EMBL/GenBank/DDBJ whole genome shotgun (WGS) entry which is preliminary data.</text>
</comment>
<sequence>MERVRGAELLWKPGRLSKAYKASPRHREWTDRIFSTVESAGPRLREEANGTSRYQRRRPRDYLLITGTGNESFSVSNPHRAYPFPQ</sequence>
<dbReference type="AlphaFoldDB" id="A0AAV7ECG8"/>
<evidence type="ECO:0000256" key="1">
    <source>
        <dbReference type="SAM" id="MobiDB-lite"/>
    </source>
</evidence>
<evidence type="ECO:0000313" key="2">
    <source>
        <dbReference type="EMBL" id="KAG9446419.1"/>
    </source>
</evidence>
<dbReference type="Proteomes" id="UP000825729">
    <property type="component" value="Unassembled WGS sequence"/>
</dbReference>
<proteinExistence type="predicted"/>
<feature type="compositionally biased region" description="Polar residues" evidence="1">
    <location>
        <begin position="67"/>
        <end position="77"/>
    </location>
</feature>
<evidence type="ECO:0000313" key="3">
    <source>
        <dbReference type="Proteomes" id="UP000825729"/>
    </source>
</evidence>
<accession>A0AAV7ECG8</accession>